<sequence length="149" mass="17468">MIRLIRTAIFIYAFSVEIINTDNSRGTLNIIGTEKNQIYFIFLRNNVVPIVDSTQVQFSIYDSKGIYMIVHSLKQVFNLKYNKNLIKNFEYDYNLDIGTKIVIMKYKKGRICGYREIYDWCTIPDLSMVFVSYSLCGILLSLILKIYIN</sequence>
<protein>
    <submittedName>
        <fullName evidence="2">Uncharacterized protein</fullName>
    </submittedName>
</protein>
<gene>
    <name evidence="2" type="ORF">NGRA_0402</name>
</gene>
<keyword evidence="1" id="KW-0472">Membrane</keyword>
<keyword evidence="1" id="KW-1133">Transmembrane helix</keyword>
<dbReference type="AlphaFoldDB" id="A0A9P6L065"/>
<name>A0A9P6L065_9MICR</name>
<dbReference type="Proteomes" id="UP000740883">
    <property type="component" value="Unassembled WGS sequence"/>
</dbReference>
<comment type="caution">
    <text evidence="2">The sequence shown here is derived from an EMBL/GenBank/DDBJ whole genome shotgun (WGS) entry which is preliminary data.</text>
</comment>
<keyword evidence="3" id="KW-1185">Reference proteome</keyword>
<proteinExistence type="predicted"/>
<feature type="transmembrane region" description="Helical" evidence="1">
    <location>
        <begin position="126"/>
        <end position="148"/>
    </location>
</feature>
<evidence type="ECO:0000256" key="1">
    <source>
        <dbReference type="SAM" id="Phobius"/>
    </source>
</evidence>
<evidence type="ECO:0000313" key="2">
    <source>
        <dbReference type="EMBL" id="KAF9764638.1"/>
    </source>
</evidence>
<dbReference type="OrthoDB" id="10513152at2759"/>
<keyword evidence="1" id="KW-0812">Transmembrane</keyword>
<accession>A0A9P6L065</accession>
<dbReference type="EMBL" id="SBJO01000014">
    <property type="protein sequence ID" value="KAF9764638.1"/>
    <property type="molecule type" value="Genomic_DNA"/>
</dbReference>
<reference evidence="2 3" key="1">
    <citation type="journal article" date="2020" name="Genome Biol. Evol.">
        <title>Comparative genomics of strictly vertically transmitted, feminizing microsporidia endosymbionts of amphipod crustaceans.</title>
        <authorList>
            <person name="Cormier A."/>
            <person name="Chebbi M.A."/>
            <person name="Giraud I."/>
            <person name="Wattier R."/>
            <person name="Teixeira M."/>
            <person name="Gilbert C."/>
            <person name="Rigaud T."/>
            <person name="Cordaux R."/>
        </authorList>
    </citation>
    <scope>NUCLEOTIDE SEQUENCE [LARGE SCALE GENOMIC DNA]</scope>
    <source>
        <strain evidence="2 3">Ou3-Ou53</strain>
    </source>
</reference>
<evidence type="ECO:0000313" key="3">
    <source>
        <dbReference type="Proteomes" id="UP000740883"/>
    </source>
</evidence>
<organism evidence="2 3">
    <name type="scientific">Nosema granulosis</name>
    <dbReference type="NCBI Taxonomy" id="83296"/>
    <lineage>
        <taxon>Eukaryota</taxon>
        <taxon>Fungi</taxon>
        <taxon>Fungi incertae sedis</taxon>
        <taxon>Microsporidia</taxon>
        <taxon>Nosematidae</taxon>
        <taxon>Nosema</taxon>
    </lineage>
</organism>